<evidence type="ECO:0000256" key="5">
    <source>
        <dbReference type="ARBA" id="ARBA00022755"/>
    </source>
</evidence>
<dbReference type="UniPathway" id="UPA00074">
    <property type="reaction ID" value="UER00131"/>
</dbReference>
<dbReference type="GO" id="GO:0004639">
    <property type="term" value="F:phosphoribosylaminoimidazolesuccinocarboxamide synthase activity"/>
    <property type="evidence" value="ECO:0007669"/>
    <property type="project" value="UniProtKB-UniRule"/>
</dbReference>
<dbReference type="Gene3D" id="3.30.470.20">
    <property type="entry name" value="ATP-grasp fold, B domain"/>
    <property type="match status" value="1"/>
</dbReference>
<evidence type="ECO:0000256" key="8">
    <source>
        <dbReference type="HAMAP-Rule" id="MF_00137"/>
    </source>
</evidence>
<dbReference type="PROSITE" id="PS01057">
    <property type="entry name" value="SAICAR_SYNTHETASE_1"/>
    <property type="match status" value="1"/>
</dbReference>
<dbReference type="GeneID" id="42798489"/>
<evidence type="ECO:0000256" key="3">
    <source>
        <dbReference type="ARBA" id="ARBA00022598"/>
    </source>
</evidence>
<keyword evidence="11" id="KW-1185">Reference proteome</keyword>
<dbReference type="EMBL" id="CP045483">
    <property type="protein sequence ID" value="QGR19479.1"/>
    <property type="molecule type" value="Genomic_DNA"/>
</dbReference>
<dbReference type="NCBIfam" id="TIGR00081">
    <property type="entry name" value="purC"/>
    <property type="match status" value="1"/>
</dbReference>
<dbReference type="Gene3D" id="3.30.200.20">
    <property type="entry name" value="Phosphorylase Kinase, domain 1"/>
    <property type="match status" value="1"/>
</dbReference>
<dbReference type="InterPro" id="IPR028923">
    <property type="entry name" value="SAICAR_synt/ADE2_N"/>
</dbReference>
<dbReference type="InterPro" id="IPR033934">
    <property type="entry name" value="SAICAR_synt_PurC"/>
</dbReference>
<evidence type="ECO:0000256" key="2">
    <source>
        <dbReference type="ARBA" id="ARBA00010190"/>
    </source>
</evidence>
<comment type="similarity">
    <text evidence="2 8">Belongs to the SAICAR synthetase family.</text>
</comment>
<dbReference type="AlphaFoldDB" id="A0A650CNR6"/>
<dbReference type="PANTHER" id="PTHR43599">
    <property type="entry name" value="MULTIFUNCTIONAL PROTEIN ADE2"/>
    <property type="match status" value="1"/>
</dbReference>
<feature type="domain" description="SAICAR synthetase/ADE2 N-terminal" evidence="9">
    <location>
        <begin position="6"/>
        <end position="231"/>
    </location>
</feature>
<evidence type="ECO:0000256" key="1">
    <source>
        <dbReference type="ARBA" id="ARBA00004672"/>
    </source>
</evidence>
<dbReference type="KEGG" id="sazo:D1868_05425"/>
<keyword evidence="3 8" id="KW-0436">Ligase</keyword>
<dbReference type="RefSeq" id="WP_156006291.1">
    <property type="nucleotide sequence ID" value="NZ_CP045483.1"/>
</dbReference>
<dbReference type="GO" id="GO:0009236">
    <property type="term" value="P:cobalamin biosynthetic process"/>
    <property type="evidence" value="ECO:0007669"/>
    <property type="project" value="InterPro"/>
</dbReference>
<organism evidence="10 11">
    <name type="scientific">Stygiolobus azoricus</name>
    <dbReference type="NCBI Taxonomy" id="41675"/>
    <lineage>
        <taxon>Archaea</taxon>
        <taxon>Thermoproteota</taxon>
        <taxon>Thermoprotei</taxon>
        <taxon>Sulfolobales</taxon>
        <taxon>Sulfolobaceae</taxon>
        <taxon>Stygiolobus</taxon>
    </lineage>
</organism>
<comment type="pathway">
    <text evidence="1 8">Purine metabolism; IMP biosynthesis via de novo pathway; 5-amino-1-(5-phospho-D-ribosyl)imidazole-4-carboxamide from 5-amino-1-(5-phospho-D-ribosyl)imidazole-4-carboxylate: step 1/2.</text>
</comment>
<evidence type="ECO:0000256" key="6">
    <source>
        <dbReference type="ARBA" id="ARBA00022840"/>
    </source>
</evidence>
<dbReference type="PANTHER" id="PTHR43599:SF3">
    <property type="entry name" value="SI:DKEY-6E2.2"/>
    <property type="match status" value="1"/>
</dbReference>
<accession>A0A650CNR6</accession>
<dbReference type="HAMAP" id="MF_00137">
    <property type="entry name" value="SAICAR_synth"/>
    <property type="match status" value="1"/>
</dbReference>
<dbReference type="GO" id="GO:0005524">
    <property type="term" value="F:ATP binding"/>
    <property type="evidence" value="ECO:0007669"/>
    <property type="project" value="UniProtKB-KW"/>
</dbReference>
<name>A0A650CNR6_9CREN</name>
<dbReference type="EC" id="6.3.2.6" evidence="8"/>
<dbReference type="OrthoDB" id="10775at2157"/>
<reference evidence="10 11" key="1">
    <citation type="submission" date="2019-10" db="EMBL/GenBank/DDBJ databases">
        <title>Genome Sequences from Six Type Strain Members of the Archaeal Family Sulfolobaceae: Acidianus ambivalens, Acidianus infernus, Metallosphaera prunae, Stygiolobus azoricus, Sulfolobus metallicus, and Sulfurisphaera ohwakuensis.</title>
        <authorList>
            <person name="Counts J.A."/>
            <person name="Kelly R.M."/>
        </authorList>
    </citation>
    <scope>NUCLEOTIDE SEQUENCE [LARGE SCALE GENOMIC DNA]</scope>
    <source>
        <strain evidence="10 11">FC6</strain>
    </source>
</reference>
<protein>
    <recommendedName>
        <fullName evidence="8">Phosphoribosylaminoimidazole-succinocarboxamide synthase</fullName>
        <ecNumber evidence="8">6.3.2.6</ecNumber>
    </recommendedName>
    <alternativeName>
        <fullName evidence="8">SAICAR synthetase</fullName>
    </alternativeName>
</protein>
<proteinExistence type="inferred from homology"/>
<evidence type="ECO:0000259" key="9">
    <source>
        <dbReference type="Pfam" id="PF01259"/>
    </source>
</evidence>
<evidence type="ECO:0000256" key="7">
    <source>
        <dbReference type="ARBA" id="ARBA00048475"/>
    </source>
</evidence>
<gene>
    <name evidence="8" type="primary">purC</name>
    <name evidence="10" type="ORF">D1868_05425</name>
</gene>
<dbReference type="Pfam" id="PF01259">
    <property type="entry name" value="SAICAR_synt"/>
    <property type="match status" value="1"/>
</dbReference>
<evidence type="ECO:0000256" key="4">
    <source>
        <dbReference type="ARBA" id="ARBA00022741"/>
    </source>
</evidence>
<comment type="catalytic activity">
    <reaction evidence="7 8">
        <text>5-amino-1-(5-phospho-D-ribosyl)imidazole-4-carboxylate + L-aspartate + ATP = (2S)-2-[5-amino-1-(5-phospho-beta-D-ribosyl)imidazole-4-carboxamido]succinate + ADP + phosphate + 2 H(+)</text>
        <dbReference type="Rhea" id="RHEA:22628"/>
        <dbReference type="ChEBI" id="CHEBI:15378"/>
        <dbReference type="ChEBI" id="CHEBI:29991"/>
        <dbReference type="ChEBI" id="CHEBI:30616"/>
        <dbReference type="ChEBI" id="CHEBI:43474"/>
        <dbReference type="ChEBI" id="CHEBI:58443"/>
        <dbReference type="ChEBI" id="CHEBI:77657"/>
        <dbReference type="ChEBI" id="CHEBI:456216"/>
        <dbReference type="EC" id="6.3.2.6"/>
    </reaction>
</comment>
<dbReference type="InterPro" id="IPR001636">
    <property type="entry name" value="SAICAR_synth"/>
</dbReference>
<keyword evidence="6 8" id="KW-0067">ATP-binding</keyword>
<dbReference type="InterPro" id="IPR050089">
    <property type="entry name" value="SAICAR_synthetase"/>
</dbReference>
<evidence type="ECO:0000313" key="11">
    <source>
        <dbReference type="Proteomes" id="UP000423396"/>
    </source>
</evidence>
<dbReference type="Proteomes" id="UP000423396">
    <property type="component" value="Chromosome"/>
</dbReference>
<dbReference type="CDD" id="cd01415">
    <property type="entry name" value="SAICAR_synt_PurC"/>
    <property type="match status" value="1"/>
</dbReference>
<evidence type="ECO:0000313" key="10">
    <source>
        <dbReference type="EMBL" id="QGR19479.1"/>
    </source>
</evidence>
<keyword evidence="5 8" id="KW-0658">Purine biosynthesis</keyword>
<dbReference type="SUPFAM" id="SSF56104">
    <property type="entry name" value="SAICAR synthase-like"/>
    <property type="match status" value="1"/>
</dbReference>
<dbReference type="GO" id="GO:0006189">
    <property type="term" value="P:'de novo' IMP biosynthetic process"/>
    <property type="evidence" value="ECO:0007669"/>
    <property type="project" value="UniProtKB-UniRule"/>
</dbReference>
<keyword evidence="4 8" id="KW-0547">Nucleotide-binding</keyword>
<dbReference type="InterPro" id="IPR018236">
    <property type="entry name" value="SAICAR_synthetase_CS"/>
</dbReference>
<sequence length="234" mass="27427">MDFAKVAEGKTKIVYDYDKEHYLLYFKDSITAGDGARKDEMPGKGVLNAQTSAFLFRILESKGIETHYVGMYDERTMIVKKLSMVPVEVVLRNIATGSIVKRLPIKEGEKFNPPIVEFFLKDDERHDPLLNYSHMEYFKLFTRKEAEQVEEVMKQVNNVLYNFFLEKGLLLYDFKLEFGRLGDKLIIGDEITLDSMRIREKDTLRILDKDLYRKGADLETVKRSYEEFFKRITS</sequence>